<comment type="similarity">
    <text evidence="2">Belongs to the ATPase delta chain family.</text>
</comment>
<keyword evidence="7" id="KW-0472">Membrane</keyword>
<evidence type="ECO:0000256" key="6">
    <source>
        <dbReference type="ARBA" id="ARBA00023065"/>
    </source>
</evidence>
<sequence length="204" mass="21320">MLAQRSVALLRTPLSRNASSIAQKYSKAAYQAALAKSPATLTKVHGELTAIASAIKATPELSSFVANPTLSAADRQAGLPAVYKAAGATVSDVTKNLLQVLSENGRLGETEGVIEDFGSLVSKYKGELEVTVTSASPLPKDVQTKLEAALKQSQTAQQAKSVKVTNKVNPSVLGGLVVDFGDKTVDLSVQSRVTKLNALLQESV</sequence>
<dbReference type="AlphaFoldDB" id="A0A0C3MEK3"/>
<evidence type="ECO:0000256" key="2">
    <source>
        <dbReference type="ARBA" id="ARBA00007046"/>
    </source>
</evidence>
<dbReference type="STRING" id="1051891.A0A0C3MEK3"/>
<dbReference type="NCBIfam" id="TIGR01145">
    <property type="entry name" value="ATP_synt_delta"/>
    <property type="match status" value="1"/>
</dbReference>
<dbReference type="GO" id="GO:0016020">
    <property type="term" value="C:membrane"/>
    <property type="evidence" value="ECO:0007669"/>
    <property type="project" value="UniProtKB-SubCell"/>
</dbReference>
<evidence type="ECO:0000256" key="5">
    <source>
        <dbReference type="ARBA" id="ARBA00022781"/>
    </source>
</evidence>
<reference evidence="9 10" key="1">
    <citation type="submission" date="2014-04" db="EMBL/GenBank/DDBJ databases">
        <authorList>
            <consortium name="DOE Joint Genome Institute"/>
            <person name="Kuo A."/>
            <person name="Girlanda M."/>
            <person name="Perotto S."/>
            <person name="Kohler A."/>
            <person name="Nagy L.G."/>
            <person name="Floudas D."/>
            <person name="Copeland A."/>
            <person name="Barry K.W."/>
            <person name="Cichocki N."/>
            <person name="Veneault-Fourrey C."/>
            <person name="LaButti K."/>
            <person name="Lindquist E.A."/>
            <person name="Lipzen A."/>
            <person name="Lundell T."/>
            <person name="Morin E."/>
            <person name="Murat C."/>
            <person name="Sun H."/>
            <person name="Tunlid A."/>
            <person name="Henrissat B."/>
            <person name="Grigoriev I.V."/>
            <person name="Hibbett D.S."/>
            <person name="Martin F."/>
            <person name="Nordberg H.P."/>
            <person name="Cantor M.N."/>
            <person name="Hua S.X."/>
        </authorList>
    </citation>
    <scope>NUCLEOTIDE SEQUENCE [LARGE SCALE GENOMIC DNA]</scope>
    <source>
        <strain evidence="9 10">MUT 4182</strain>
    </source>
</reference>
<dbReference type="Proteomes" id="UP000054248">
    <property type="component" value="Unassembled WGS sequence"/>
</dbReference>
<keyword evidence="5" id="KW-0375">Hydrogen ion transport</keyword>
<dbReference type="PRINTS" id="PR00125">
    <property type="entry name" value="ATPASEDELTA"/>
</dbReference>
<keyword evidence="6" id="KW-0406">Ion transport</keyword>
<evidence type="ECO:0000256" key="8">
    <source>
        <dbReference type="ARBA" id="ARBA00023310"/>
    </source>
</evidence>
<evidence type="ECO:0000313" key="10">
    <source>
        <dbReference type="Proteomes" id="UP000054248"/>
    </source>
</evidence>
<comment type="subcellular location">
    <subcellularLocation>
        <location evidence="1">Membrane</location>
    </subcellularLocation>
</comment>
<keyword evidence="8" id="KW-0066">ATP synthesis</keyword>
<evidence type="ECO:0000256" key="7">
    <source>
        <dbReference type="ARBA" id="ARBA00023136"/>
    </source>
</evidence>
<reference evidence="10" key="2">
    <citation type="submission" date="2015-01" db="EMBL/GenBank/DDBJ databases">
        <title>Evolutionary Origins and Diversification of the Mycorrhizal Mutualists.</title>
        <authorList>
            <consortium name="DOE Joint Genome Institute"/>
            <consortium name="Mycorrhizal Genomics Consortium"/>
            <person name="Kohler A."/>
            <person name="Kuo A."/>
            <person name="Nagy L.G."/>
            <person name="Floudas D."/>
            <person name="Copeland A."/>
            <person name="Barry K.W."/>
            <person name="Cichocki N."/>
            <person name="Veneault-Fourrey C."/>
            <person name="LaButti K."/>
            <person name="Lindquist E.A."/>
            <person name="Lipzen A."/>
            <person name="Lundell T."/>
            <person name="Morin E."/>
            <person name="Murat C."/>
            <person name="Riley R."/>
            <person name="Ohm R."/>
            <person name="Sun H."/>
            <person name="Tunlid A."/>
            <person name="Henrissat B."/>
            <person name="Grigoriev I.V."/>
            <person name="Hibbett D.S."/>
            <person name="Martin F."/>
        </authorList>
    </citation>
    <scope>NUCLEOTIDE SEQUENCE [LARGE SCALE GENOMIC DNA]</scope>
    <source>
        <strain evidence="10">MUT 4182</strain>
    </source>
</reference>
<evidence type="ECO:0000256" key="4">
    <source>
        <dbReference type="ARBA" id="ARBA00022448"/>
    </source>
</evidence>
<keyword evidence="10" id="KW-1185">Reference proteome</keyword>
<protein>
    <recommendedName>
        <fullName evidence="3">ATP synthase subunit 5, mitochondrial</fullName>
    </recommendedName>
</protein>
<keyword evidence="4" id="KW-0813">Transport</keyword>
<evidence type="ECO:0000256" key="3">
    <source>
        <dbReference type="ARBA" id="ARBA00014723"/>
    </source>
</evidence>
<dbReference type="InterPro" id="IPR026015">
    <property type="entry name" value="ATP_synth_OSCP/delta_N_sf"/>
</dbReference>
<dbReference type="InterPro" id="IPR000711">
    <property type="entry name" value="ATPase_OSCP/dsu"/>
</dbReference>
<dbReference type="HOGENOM" id="CLU_085114_0_0_1"/>
<dbReference type="EMBL" id="KN822956">
    <property type="protein sequence ID" value="KIO32192.1"/>
    <property type="molecule type" value="Genomic_DNA"/>
</dbReference>
<dbReference type="GO" id="GO:0046933">
    <property type="term" value="F:proton-transporting ATP synthase activity, rotational mechanism"/>
    <property type="evidence" value="ECO:0007669"/>
    <property type="project" value="InterPro"/>
</dbReference>
<accession>A0A0C3MEK3</accession>
<dbReference type="Pfam" id="PF00213">
    <property type="entry name" value="OSCP"/>
    <property type="match status" value="1"/>
</dbReference>
<dbReference type="PANTHER" id="PTHR11910">
    <property type="entry name" value="ATP SYNTHASE DELTA CHAIN"/>
    <property type="match status" value="1"/>
</dbReference>
<dbReference type="SUPFAM" id="SSF47928">
    <property type="entry name" value="N-terminal domain of the delta subunit of the F1F0-ATP synthase"/>
    <property type="match status" value="1"/>
</dbReference>
<evidence type="ECO:0000256" key="1">
    <source>
        <dbReference type="ARBA" id="ARBA00004370"/>
    </source>
</evidence>
<dbReference type="OrthoDB" id="1262810at2759"/>
<proteinExistence type="inferred from homology"/>
<gene>
    <name evidence="9" type="ORF">M407DRAFT_241485</name>
</gene>
<dbReference type="Gene3D" id="1.10.520.20">
    <property type="entry name" value="N-terminal domain of the delta subunit of the F1F0-ATP synthase"/>
    <property type="match status" value="1"/>
</dbReference>
<organism evidence="9 10">
    <name type="scientific">Tulasnella calospora MUT 4182</name>
    <dbReference type="NCBI Taxonomy" id="1051891"/>
    <lineage>
        <taxon>Eukaryota</taxon>
        <taxon>Fungi</taxon>
        <taxon>Dikarya</taxon>
        <taxon>Basidiomycota</taxon>
        <taxon>Agaricomycotina</taxon>
        <taxon>Agaricomycetes</taxon>
        <taxon>Cantharellales</taxon>
        <taxon>Tulasnellaceae</taxon>
        <taxon>Tulasnella</taxon>
    </lineage>
</organism>
<dbReference type="HAMAP" id="MF_01416">
    <property type="entry name" value="ATP_synth_delta_bact"/>
    <property type="match status" value="1"/>
</dbReference>
<name>A0A0C3MEK3_9AGAM</name>
<evidence type="ECO:0000313" key="9">
    <source>
        <dbReference type="EMBL" id="KIO32192.1"/>
    </source>
</evidence>